<accession>A0A640URC9</accession>
<evidence type="ECO:0000259" key="1">
    <source>
        <dbReference type="Pfam" id="PF08722"/>
    </source>
</evidence>
<feature type="domain" description="TnsA endonuclease N-terminal" evidence="1">
    <location>
        <begin position="85"/>
        <end position="158"/>
    </location>
</feature>
<dbReference type="AlphaFoldDB" id="A0A640URC9"/>
<gene>
    <name evidence="2" type="ORF">Stube_32660</name>
</gene>
<sequence length="243" mass="27086">MTTTAPVEPVLVSLRGTGGDVTAECDWASVLLDALTAASPYRTFRWYLGQRHYSGVYWSATVGDHVVYESRLELSRLLLADFDARVSAIVAQPFLLTTWIEGKRRRHIPDYLLVTDDGPVVVDVKPRHRLEDPKVALAFAWTRQVVESRGWAYEVFSEPPAAELENVRFLAGYRRSGLFDQSLVDEVAGQVADGMSLGDCFLVLPDQPRPLVKSTVLHLLWVGRLVCDLSRPLSPGHSVRRAA</sequence>
<name>A0A640URC9_9ACTN</name>
<protein>
    <recommendedName>
        <fullName evidence="1">TnsA endonuclease N-terminal domain-containing protein</fullName>
    </recommendedName>
</protein>
<reference evidence="2 3" key="1">
    <citation type="submission" date="2019-12" db="EMBL/GenBank/DDBJ databases">
        <title>Whole genome shotgun sequence of Streptomyces tubercidicus NBRC 13090.</title>
        <authorList>
            <person name="Ichikawa N."/>
            <person name="Kimura A."/>
            <person name="Kitahashi Y."/>
            <person name="Komaki H."/>
            <person name="Tamura T."/>
        </authorList>
    </citation>
    <scope>NUCLEOTIDE SEQUENCE [LARGE SCALE GENOMIC DNA]</scope>
    <source>
        <strain evidence="2 3">NBRC 13090</strain>
    </source>
</reference>
<proteinExistence type="predicted"/>
<organism evidence="2 3">
    <name type="scientific">Streptomyces tubercidicus</name>
    <dbReference type="NCBI Taxonomy" id="47759"/>
    <lineage>
        <taxon>Bacteria</taxon>
        <taxon>Bacillati</taxon>
        <taxon>Actinomycetota</taxon>
        <taxon>Actinomycetes</taxon>
        <taxon>Kitasatosporales</taxon>
        <taxon>Streptomycetaceae</taxon>
        <taxon>Streptomyces</taxon>
    </lineage>
</organism>
<dbReference type="Pfam" id="PF08722">
    <property type="entry name" value="Tn7_TnsA-like_N"/>
    <property type="match status" value="1"/>
</dbReference>
<dbReference type="InterPro" id="IPR014833">
    <property type="entry name" value="TnsA_N"/>
</dbReference>
<dbReference type="Proteomes" id="UP000431826">
    <property type="component" value="Unassembled WGS sequence"/>
</dbReference>
<keyword evidence="3" id="KW-1185">Reference proteome</keyword>
<dbReference type="NCBIfam" id="NF033179">
    <property type="entry name" value="TnsA_like_Actin"/>
    <property type="match status" value="1"/>
</dbReference>
<comment type="caution">
    <text evidence="2">The sequence shown here is derived from an EMBL/GenBank/DDBJ whole genome shotgun (WGS) entry which is preliminary data.</text>
</comment>
<dbReference type="EMBL" id="BLIR01000001">
    <property type="protein sequence ID" value="GFE38593.1"/>
    <property type="molecule type" value="Genomic_DNA"/>
</dbReference>
<evidence type="ECO:0000313" key="3">
    <source>
        <dbReference type="Proteomes" id="UP000431826"/>
    </source>
</evidence>
<dbReference type="InterPro" id="IPR048000">
    <property type="entry name" value="TnsA-like"/>
</dbReference>
<evidence type="ECO:0000313" key="2">
    <source>
        <dbReference type="EMBL" id="GFE38593.1"/>
    </source>
</evidence>